<name>A0A5C5R3G6_9ACTN</name>
<dbReference type="InterPro" id="IPR033116">
    <property type="entry name" value="TRYPSIN_SER"/>
</dbReference>
<dbReference type="AlphaFoldDB" id="A0A5C5R3G6"/>
<dbReference type="InterPro" id="IPR001254">
    <property type="entry name" value="Trypsin_dom"/>
</dbReference>
<reference evidence="3 4" key="1">
    <citation type="submission" date="2019-06" db="EMBL/GenBank/DDBJ databases">
        <title>Tsukamurella conjunctivitidis sp. nov., Tsukamurella assacharolytica sp. nov. and Tsukamurella sputae sp. nov. isolated from patients with conjunctivitis, bacteraemia (lymphoma) and respiratory infection (sputum) in Hong Kong.</title>
        <authorList>
            <person name="Teng J.L.L."/>
            <person name="Lee H.H."/>
            <person name="Fong J.Y.H."/>
            <person name="Fok K.M.N."/>
            <person name="Lau S.K.P."/>
            <person name="Woo P.C.Y."/>
        </authorList>
    </citation>
    <scope>NUCLEOTIDE SEQUENCE [LARGE SCALE GENOMIC DNA]</scope>
    <source>
        <strain evidence="3 4">HKU71</strain>
    </source>
</reference>
<accession>A0A5C5R3G6</accession>
<sequence length="242" mass="25461">MKRLFAGAAAAIVAATGVLAANVGTANATSADWAWPGQKFVVAIGGNSTKSCSVGYPGTDNAGNRYFITAGHCFRTSSGSHYERRDGTTLDVYDPANPGVSIGWERVYTIPSGGYYVDISVVQMRSGKKLTGYGWKQIPAVASTSRVGDTACAVGQNHERSTCGKVTEVGAEIQVKGYDWKKVVNTATYCTYPGDSGGAVYNDSGVLGIVSSAPTDTCHDSYVPISIALKAIRNSIPSFRLY</sequence>
<dbReference type="GO" id="GO:0006508">
    <property type="term" value="P:proteolysis"/>
    <property type="evidence" value="ECO:0007669"/>
    <property type="project" value="InterPro"/>
</dbReference>
<evidence type="ECO:0000259" key="2">
    <source>
        <dbReference type="Pfam" id="PF00089"/>
    </source>
</evidence>
<evidence type="ECO:0000313" key="3">
    <source>
        <dbReference type="EMBL" id="TWS17777.1"/>
    </source>
</evidence>
<dbReference type="GO" id="GO:0004252">
    <property type="term" value="F:serine-type endopeptidase activity"/>
    <property type="evidence" value="ECO:0007669"/>
    <property type="project" value="InterPro"/>
</dbReference>
<proteinExistence type="predicted"/>
<dbReference type="PROSITE" id="PS00134">
    <property type="entry name" value="TRYPSIN_HIS"/>
    <property type="match status" value="1"/>
</dbReference>
<dbReference type="Gene3D" id="2.40.10.10">
    <property type="entry name" value="Trypsin-like serine proteases"/>
    <property type="match status" value="2"/>
</dbReference>
<comment type="caution">
    <text evidence="3">The sequence shown here is derived from an EMBL/GenBank/DDBJ whole genome shotgun (WGS) entry which is preliminary data.</text>
</comment>
<dbReference type="SUPFAM" id="SSF50494">
    <property type="entry name" value="Trypsin-like serine proteases"/>
    <property type="match status" value="1"/>
</dbReference>
<dbReference type="Proteomes" id="UP000317291">
    <property type="component" value="Unassembled WGS sequence"/>
</dbReference>
<evidence type="ECO:0000313" key="4">
    <source>
        <dbReference type="Proteomes" id="UP000317291"/>
    </source>
</evidence>
<keyword evidence="1" id="KW-0732">Signal</keyword>
<protein>
    <submittedName>
        <fullName evidence="3">S1 family peptidase</fullName>
    </submittedName>
</protein>
<dbReference type="InterPro" id="IPR018114">
    <property type="entry name" value="TRYPSIN_HIS"/>
</dbReference>
<keyword evidence="4" id="KW-1185">Reference proteome</keyword>
<organism evidence="3 4">
    <name type="scientific">Tsukamurella asaccharolytica</name>
    <dbReference type="NCBI Taxonomy" id="2592067"/>
    <lineage>
        <taxon>Bacteria</taxon>
        <taxon>Bacillati</taxon>
        <taxon>Actinomycetota</taxon>
        <taxon>Actinomycetes</taxon>
        <taxon>Mycobacteriales</taxon>
        <taxon>Tsukamurellaceae</taxon>
        <taxon>Tsukamurella</taxon>
    </lineage>
</organism>
<dbReference type="EMBL" id="VIGW01000019">
    <property type="protein sequence ID" value="TWS17777.1"/>
    <property type="molecule type" value="Genomic_DNA"/>
</dbReference>
<gene>
    <name evidence="3" type="ORF">FK529_18970</name>
</gene>
<feature type="chain" id="PRO_5038864088" evidence="1">
    <location>
        <begin position="21"/>
        <end position="242"/>
    </location>
</feature>
<dbReference type="InterPro" id="IPR009003">
    <property type="entry name" value="Peptidase_S1_PA"/>
</dbReference>
<evidence type="ECO:0000256" key="1">
    <source>
        <dbReference type="SAM" id="SignalP"/>
    </source>
</evidence>
<feature type="signal peptide" evidence="1">
    <location>
        <begin position="1"/>
        <end position="20"/>
    </location>
</feature>
<dbReference type="PROSITE" id="PS00135">
    <property type="entry name" value="TRYPSIN_SER"/>
    <property type="match status" value="1"/>
</dbReference>
<dbReference type="Pfam" id="PF00089">
    <property type="entry name" value="Trypsin"/>
    <property type="match status" value="1"/>
</dbReference>
<dbReference type="InterPro" id="IPR043504">
    <property type="entry name" value="Peptidase_S1_PA_chymotrypsin"/>
</dbReference>
<feature type="domain" description="Peptidase S1" evidence="2">
    <location>
        <begin position="63"/>
        <end position="224"/>
    </location>
</feature>